<keyword evidence="1" id="KW-0732">Signal</keyword>
<dbReference type="PIRSF" id="PIRSF029811">
    <property type="entry name" value="UCP029811"/>
    <property type="match status" value="1"/>
</dbReference>
<name>A0A640VTJ8_9RHOB</name>
<sequence length="196" mass="20451">MKMTSTTALALVAALSATTAFAGGHANWTSVDAQSSVGFASIKNDSFGELHHFSAVTGTVSEAGALNIAIDLSSVETNIDIRNERMIEHVFQAGAATATLTGEIDMAEVSGLAVGDTALVDVEGTLAFVGIETDVETEMLVARLGEDRVLVTTADFILLSTEDLGIDAGIDKLMELASLDGITRVSPVSIRMVFEK</sequence>
<dbReference type="SMART" id="SM00867">
    <property type="entry name" value="YceI"/>
    <property type="match status" value="1"/>
</dbReference>
<feature type="domain" description="Lipid/polyisoprenoid-binding YceI-like" evidence="2">
    <location>
        <begin position="27"/>
        <end position="195"/>
    </location>
</feature>
<keyword evidence="4" id="KW-1185">Reference proteome</keyword>
<evidence type="ECO:0000259" key="2">
    <source>
        <dbReference type="SMART" id="SM00867"/>
    </source>
</evidence>
<accession>A0A640VTJ8</accession>
<gene>
    <name evidence="3" type="ORF">So717_19780</name>
</gene>
<feature type="signal peptide" evidence="1">
    <location>
        <begin position="1"/>
        <end position="22"/>
    </location>
</feature>
<evidence type="ECO:0000313" key="4">
    <source>
        <dbReference type="Proteomes" id="UP000436522"/>
    </source>
</evidence>
<protein>
    <recommendedName>
        <fullName evidence="2">Lipid/polyisoprenoid-binding YceI-like domain-containing protein</fullName>
    </recommendedName>
</protein>
<evidence type="ECO:0000256" key="1">
    <source>
        <dbReference type="SAM" id="SignalP"/>
    </source>
</evidence>
<dbReference type="InterPro" id="IPR036761">
    <property type="entry name" value="TTHA0802/YceI-like_sf"/>
</dbReference>
<reference evidence="3 4" key="1">
    <citation type="submission" date="2019-12" db="EMBL/GenBank/DDBJ databases">
        <title>Roseobacter cerasinus sp. nov., isolated from seawater around aquaculture.</title>
        <authorList>
            <person name="Muramatsu S."/>
            <person name="Takabe Y."/>
            <person name="Mori K."/>
            <person name="Takaichi S."/>
            <person name="Hanada S."/>
        </authorList>
    </citation>
    <scope>NUCLEOTIDE SEQUENCE [LARGE SCALE GENOMIC DNA]</scope>
    <source>
        <strain evidence="3 4">AI77</strain>
    </source>
</reference>
<evidence type="ECO:0000313" key="3">
    <source>
        <dbReference type="EMBL" id="GFE50225.1"/>
    </source>
</evidence>
<dbReference type="InterPro" id="IPR007372">
    <property type="entry name" value="Lipid/polyisoprenoid-bd_YceI"/>
</dbReference>
<organism evidence="3 4">
    <name type="scientific">Roseobacter cerasinus</name>
    <dbReference type="NCBI Taxonomy" id="2602289"/>
    <lineage>
        <taxon>Bacteria</taxon>
        <taxon>Pseudomonadati</taxon>
        <taxon>Pseudomonadota</taxon>
        <taxon>Alphaproteobacteria</taxon>
        <taxon>Rhodobacterales</taxon>
        <taxon>Roseobacteraceae</taxon>
        <taxon>Roseobacter</taxon>
    </lineage>
</organism>
<dbReference type="InterPro" id="IPR027016">
    <property type="entry name" value="UCP029811"/>
</dbReference>
<dbReference type="Gene3D" id="2.40.128.110">
    <property type="entry name" value="Lipid/polyisoprenoid-binding, YceI-like"/>
    <property type="match status" value="1"/>
</dbReference>
<feature type="chain" id="PRO_5024837016" description="Lipid/polyisoprenoid-binding YceI-like domain-containing protein" evidence="1">
    <location>
        <begin position="23"/>
        <end position="196"/>
    </location>
</feature>
<dbReference type="SUPFAM" id="SSF101874">
    <property type="entry name" value="YceI-like"/>
    <property type="match status" value="1"/>
</dbReference>
<proteinExistence type="predicted"/>
<dbReference type="OrthoDB" id="5525824at2"/>
<dbReference type="AlphaFoldDB" id="A0A640VTJ8"/>
<comment type="caution">
    <text evidence="3">The sequence shown here is derived from an EMBL/GenBank/DDBJ whole genome shotgun (WGS) entry which is preliminary data.</text>
</comment>
<dbReference type="EMBL" id="BLIV01000003">
    <property type="protein sequence ID" value="GFE50225.1"/>
    <property type="molecule type" value="Genomic_DNA"/>
</dbReference>
<dbReference type="Pfam" id="PF04264">
    <property type="entry name" value="YceI"/>
    <property type="match status" value="1"/>
</dbReference>
<dbReference type="Proteomes" id="UP000436522">
    <property type="component" value="Unassembled WGS sequence"/>
</dbReference>